<proteinExistence type="inferred from homology"/>
<sequence>MKKINCDIIKDVLPLYLDGVVSDATKEMVEEHLSSCDSCRKEAEMLKQDIILPTTKNIQLSEAKIFKKLKSNLRKKNVIILLSTILATTLLIIGLHSYAVLTKNFIPYDNEIISINEIDGKLYATYQGDNLGGTVYSAPETVRINGSKKKITIFYYYKTPWSEYIQPIFEKDDFEDTFLLGETDEIDQIYYGEFQLDGSEQDTALIAENSELIWGD</sequence>
<dbReference type="AlphaFoldDB" id="A0A173RZH8"/>
<name>A0A173RZH8_9FIRM</name>
<feature type="transmembrane region" description="Helical" evidence="3">
    <location>
        <begin position="78"/>
        <end position="101"/>
    </location>
</feature>
<accession>A0A173RZH8</accession>
<organism evidence="5 6">
    <name type="scientific">Roseburia inulinivorans</name>
    <dbReference type="NCBI Taxonomy" id="360807"/>
    <lineage>
        <taxon>Bacteria</taxon>
        <taxon>Bacillati</taxon>
        <taxon>Bacillota</taxon>
        <taxon>Clostridia</taxon>
        <taxon>Lachnospirales</taxon>
        <taxon>Lachnospiraceae</taxon>
        <taxon>Roseburia</taxon>
    </lineage>
</organism>
<comment type="similarity">
    <text evidence="1">Belongs to the zinc-associated anti-sigma factor (ZAS) superfamily. Anti-sigma-W factor family.</text>
</comment>
<dbReference type="RefSeq" id="WP_055167922.1">
    <property type="nucleotide sequence ID" value="NZ_CYXX01000004.1"/>
</dbReference>
<evidence type="ECO:0000259" key="4">
    <source>
        <dbReference type="Pfam" id="PF13490"/>
    </source>
</evidence>
<dbReference type="Proteomes" id="UP000095453">
    <property type="component" value="Unassembled WGS sequence"/>
</dbReference>
<evidence type="ECO:0000256" key="2">
    <source>
        <dbReference type="ARBA" id="ARBA00024438"/>
    </source>
</evidence>
<dbReference type="InterPro" id="IPR027383">
    <property type="entry name" value="Znf_put"/>
</dbReference>
<evidence type="ECO:0000256" key="1">
    <source>
        <dbReference type="ARBA" id="ARBA00024353"/>
    </source>
</evidence>
<keyword evidence="3" id="KW-0472">Membrane</keyword>
<dbReference type="EMBL" id="CYXX01000004">
    <property type="protein sequence ID" value="CUM83544.1"/>
    <property type="molecule type" value="Genomic_DNA"/>
</dbReference>
<feature type="domain" description="Putative zinc-finger" evidence="4">
    <location>
        <begin position="6"/>
        <end position="40"/>
    </location>
</feature>
<keyword evidence="3 5" id="KW-0812">Transmembrane</keyword>
<evidence type="ECO:0000313" key="5">
    <source>
        <dbReference type="EMBL" id="CUM83544.1"/>
    </source>
</evidence>
<protein>
    <recommendedName>
        <fullName evidence="2">Anti-sigma-W factor RsiW</fullName>
    </recommendedName>
</protein>
<dbReference type="Pfam" id="PF13490">
    <property type="entry name" value="zf-HC2"/>
    <property type="match status" value="1"/>
</dbReference>
<evidence type="ECO:0000256" key="3">
    <source>
        <dbReference type="SAM" id="Phobius"/>
    </source>
</evidence>
<reference evidence="5 6" key="1">
    <citation type="submission" date="2015-09" db="EMBL/GenBank/DDBJ databases">
        <authorList>
            <consortium name="Pathogen Informatics"/>
        </authorList>
    </citation>
    <scope>NUCLEOTIDE SEQUENCE [LARGE SCALE GENOMIC DNA]</scope>
    <source>
        <strain evidence="5 6">2789STDY5608887</strain>
    </source>
</reference>
<evidence type="ECO:0000313" key="6">
    <source>
        <dbReference type="Proteomes" id="UP000095453"/>
    </source>
</evidence>
<keyword evidence="3" id="KW-1133">Transmembrane helix</keyword>
<dbReference type="Gene3D" id="1.10.10.1320">
    <property type="entry name" value="Anti-sigma factor, zinc-finger domain"/>
    <property type="match status" value="1"/>
</dbReference>
<dbReference type="InterPro" id="IPR041916">
    <property type="entry name" value="Anti_sigma_zinc_sf"/>
</dbReference>
<gene>
    <name evidence="5" type="ORF">ERS852444_00695</name>
</gene>